<proteinExistence type="predicted"/>
<dbReference type="SUPFAM" id="SSF48452">
    <property type="entry name" value="TPR-like"/>
    <property type="match status" value="3"/>
</dbReference>
<dbReference type="PANTHER" id="PTHR46082:SF6">
    <property type="entry name" value="AAA+ ATPASE DOMAIN-CONTAINING PROTEIN-RELATED"/>
    <property type="match status" value="1"/>
</dbReference>
<dbReference type="InterPro" id="IPR011990">
    <property type="entry name" value="TPR-like_helical_dom_sf"/>
</dbReference>
<name>A0ABS1YMW5_9ACTN</name>
<protein>
    <submittedName>
        <fullName evidence="2">Tetratricopeptide repeat protein</fullName>
    </submittedName>
</protein>
<dbReference type="Proteomes" id="UP000622245">
    <property type="component" value="Unassembled WGS sequence"/>
</dbReference>
<comment type="caution">
    <text evidence="2">The sequence shown here is derived from an EMBL/GenBank/DDBJ whole genome shotgun (WGS) entry which is preliminary data.</text>
</comment>
<dbReference type="PRINTS" id="PR00364">
    <property type="entry name" value="DISEASERSIST"/>
</dbReference>
<dbReference type="Gene3D" id="3.40.50.300">
    <property type="entry name" value="P-loop containing nucleotide triphosphate hydrolases"/>
    <property type="match status" value="1"/>
</dbReference>
<gene>
    <name evidence="2" type="ORF">JM949_27570</name>
</gene>
<feature type="domain" description="NB-ARC" evidence="1">
    <location>
        <begin position="70"/>
        <end position="223"/>
    </location>
</feature>
<dbReference type="PANTHER" id="PTHR46082">
    <property type="entry name" value="ATP/GTP-BINDING PROTEIN-RELATED"/>
    <property type="match status" value="1"/>
</dbReference>
<evidence type="ECO:0000259" key="1">
    <source>
        <dbReference type="Pfam" id="PF00931"/>
    </source>
</evidence>
<accession>A0ABS1YMW5</accession>
<dbReference type="SUPFAM" id="SSF52540">
    <property type="entry name" value="P-loop containing nucleoside triphosphate hydrolases"/>
    <property type="match status" value="1"/>
</dbReference>
<dbReference type="Pfam" id="PF13424">
    <property type="entry name" value="TPR_12"/>
    <property type="match status" value="2"/>
</dbReference>
<evidence type="ECO:0000313" key="2">
    <source>
        <dbReference type="EMBL" id="MBM0278790.1"/>
    </source>
</evidence>
<dbReference type="EMBL" id="JAEVHL010000203">
    <property type="protein sequence ID" value="MBM0278790.1"/>
    <property type="molecule type" value="Genomic_DNA"/>
</dbReference>
<sequence>MEAAGAQSVAIGGDLAGIVSTGSGTTNVQVTAAQAMVLPPAALLPPRQIEAPHGLVNLPVRPRFFIGRTALLDRLNAHLAAPAKVVVQAVHGLGGVGKSTLAARWAAGRTRDFNPVWWIAADTPAMIDAGLVSLAVALQPELSGLLPTEALRERALQWLASHQDWLLILDNVTDPADLTGLLARCPSGRFLVTSRRATGWTGLSATIRLKVLDLDEAVQLVAATLRDHSDEPNLPGIAEVCTELGCLPLAVEQAASFMSEAGIAPRDYLSMLAAYPATMYSAAGEGRDAERTIARIWRVTLDRFVDQPLVAHTLRVLAWYSSEAIPRALLDGLAAPPAIAKAIGRLAAFNMLSTDIRAGTVTLHRLVQAVARTVDPDDPHRQADDIEAARQFAVDALIAALPSDRHDPASWPAYRSLIVHVEAFARHSPQHPDSVTGVLLTELGAFLTEQGAVRRATMHLKRGVAALRDGEEHDPLSVLGAQTKLANAYLAAGDLKRAVSLHEQILAETQRIVGGDNPQTMTAANNLAASYRAAGSLKRALPLLEQTLANSRRVHGDNNPQTLALANNLASVLEGKGDLKRAIDLQQQIVTGYVELLGADHPDTLTARNNLACSLARAGDLQRATSLHEEVLEGRRRVLGDDHPATLASANDLAGDYEATGDRVRGFKLYRRTYDDRRRVLGEEHPDTLTSASDLADTYIQVGNFARGIPLNEKTLAARRRILGDDHPDTLQSAGNLADAYAAAGRPDKAVPLSERALAERRRVLGEHHPQTLISAVHVACAYHLDGRGDQASVLAEQTYATALRVLGADHPFTLKVALLRASLSKLRR</sequence>
<evidence type="ECO:0000313" key="3">
    <source>
        <dbReference type="Proteomes" id="UP000622245"/>
    </source>
</evidence>
<dbReference type="Gene3D" id="1.25.40.10">
    <property type="entry name" value="Tetratricopeptide repeat domain"/>
    <property type="match status" value="2"/>
</dbReference>
<dbReference type="InterPro" id="IPR053137">
    <property type="entry name" value="NLR-like"/>
</dbReference>
<dbReference type="InterPro" id="IPR002182">
    <property type="entry name" value="NB-ARC"/>
</dbReference>
<keyword evidence="3" id="KW-1185">Reference proteome</keyword>
<dbReference type="Pfam" id="PF13374">
    <property type="entry name" value="TPR_10"/>
    <property type="match status" value="4"/>
</dbReference>
<reference evidence="2 3" key="1">
    <citation type="submission" date="2021-01" db="EMBL/GenBank/DDBJ databases">
        <title>Draft genome sequence of Micromonospora sp. strain STR1s_6.</title>
        <authorList>
            <person name="Karlyshev A."/>
            <person name="Jawad R."/>
        </authorList>
    </citation>
    <scope>NUCLEOTIDE SEQUENCE [LARGE SCALE GENOMIC DNA]</scope>
    <source>
        <strain evidence="2 3">STR1S-6</strain>
    </source>
</reference>
<dbReference type="Pfam" id="PF00931">
    <property type="entry name" value="NB-ARC"/>
    <property type="match status" value="1"/>
</dbReference>
<organism evidence="2 3">
    <name type="scientific">Micromonospora tarensis</name>
    <dbReference type="NCBI Taxonomy" id="2806100"/>
    <lineage>
        <taxon>Bacteria</taxon>
        <taxon>Bacillati</taxon>
        <taxon>Actinomycetota</taxon>
        <taxon>Actinomycetes</taxon>
        <taxon>Micromonosporales</taxon>
        <taxon>Micromonosporaceae</taxon>
        <taxon>Micromonospora</taxon>
    </lineage>
</organism>
<dbReference type="InterPro" id="IPR027417">
    <property type="entry name" value="P-loop_NTPase"/>
</dbReference>
<dbReference type="RefSeq" id="WP_203151134.1">
    <property type="nucleotide sequence ID" value="NZ_JAEVHL010000203.1"/>
</dbReference>